<dbReference type="RefSeq" id="WP_119748775.1">
    <property type="nucleotide sequence ID" value="NZ_QVRA01000020.1"/>
</dbReference>
<reference evidence="2 3" key="1">
    <citation type="submission" date="2018-08" db="EMBL/GenBank/DDBJ databases">
        <title>Sphingobium sp. EO9.</title>
        <authorList>
            <person name="Park Y."/>
            <person name="Kim K.H."/>
            <person name="Jeon C.O."/>
        </authorList>
    </citation>
    <scope>NUCLEOTIDE SEQUENCE [LARGE SCALE GENOMIC DNA]</scope>
    <source>
        <strain evidence="2 3">EO9</strain>
    </source>
</reference>
<feature type="signal peptide" evidence="1">
    <location>
        <begin position="1"/>
        <end position="27"/>
    </location>
</feature>
<evidence type="ECO:0000313" key="2">
    <source>
        <dbReference type="EMBL" id="RJG52918.1"/>
    </source>
</evidence>
<dbReference type="EMBL" id="QVRA01000020">
    <property type="protein sequence ID" value="RJG52918.1"/>
    <property type="molecule type" value="Genomic_DNA"/>
</dbReference>
<accession>A0A418YNT9</accession>
<keyword evidence="1" id="KW-0732">Signal</keyword>
<dbReference type="AlphaFoldDB" id="A0A418YNT9"/>
<proteinExistence type="predicted"/>
<dbReference type="OrthoDB" id="7446322at2"/>
<name>A0A418YNT9_9SPHN</name>
<protein>
    <submittedName>
        <fullName evidence="2">Uncharacterized protein</fullName>
    </submittedName>
</protein>
<comment type="caution">
    <text evidence="2">The sequence shown here is derived from an EMBL/GenBank/DDBJ whole genome shotgun (WGS) entry which is preliminary data.</text>
</comment>
<evidence type="ECO:0000256" key="1">
    <source>
        <dbReference type="SAM" id="SignalP"/>
    </source>
</evidence>
<sequence length="200" mass="21631">MRRLGSALVCGVSLLTPLIVLPASVLAQQADRDVARRAAIHPVSTAADMRLWLSRVPVTRDFPPDFEIMLRDQASLYVIEISTAPGCLPCGDLWTKLLAFRGRYGWQIRTLGVEEAALRSGRLGLPWVGNPVAWVRPMADPGRMVPIAIGTDHCANIARNAWLAARMLAGARAAVGVRAMSKFTGIVGVRAPVSSNRKGR</sequence>
<gene>
    <name evidence="2" type="ORF">D0Z70_17920</name>
</gene>
<evidence type="ECO:0000313" key="3">
    <source>
        <dbReference type="Proteomes" id="UP000283469"/>
    </source>
</evidence>
<organism evidence="2 3">
    <name type="scientific">Sphingobium terrigena</name>
    <dbReference type="NCBI Taxonomy" id="2304063"/>
    <lineage>
        <taxon>Bacteria</taxon>
        <taxon>Pseudomonadati</taxon>
        <taxon>Pseudomonadota</taxon>
        <taxon>Alphaproteobacteria</taxon>
        <taxon>Sphingomonadales</taxon>
        <taxon>Sphingomonadaceae</taxon>
        <taxon>Sphingobium</taxon>
    </lineage>
</organism>
<dbReference type="Proteomes" id="UP000283469">
    <property type="component" value="Unassembled WGS sequence"/>
</dbReference>
<keyword evidence="3" id="KW-1185">Reference proteome</keyword>
<feature type="chain" id="PRO_5019382144" evidence="1">
    <location>
        <begin position="28"/>
        <end position="200"/>
    </location>
</feature>